<dbReference type="InterPro" id="IPR020946">
    <property type="entry name" value="Flavin_mOase-like"/>
</dbReference>
<dbReference type="GO" id="GO:0050661">
    <property type="term" value="F:NADP binding"/>
    <property type="evidence" value="ECO:0007669"/>
    <property type="project" value="InterPro"/>
</dbReference>
<comment type="cofactor">
    <cofactor evidence="7">
        <name>FAD</name>
        <dbReference type="ChEBI" id="CHEBI:57692"/>
    </cofactor>
</comment>
<organism evidence="8 9">
    <name type="scientific">Erythranthe guttata</name>
    <name type="common">Yellow monkey flower</name>
    <name type="synonym">Mimulus guttatus</name>
    <dbReference type="NCBI Taxonomy" id="4155"/>
    <lineage>
        <taxon>Eukaryota</taxon>
        <taxon>Viridiplantae</taxon>
        <taxon>Streptophyta</taxon>
        <taxon>Embryophyta</taxon>
        <taxon>Tracheophyta</taxon>
        <taxon>Spermatophyta</taxon>
        <taxon>Magnoliopsida</taxon>
        <taxon>eudicotyledons</taxon>
        <taxon>Gunneridae</taxon>
        <taxon>Pentapetalae</taxon>
        <taxon>asterids</taxon>
        <taxon>lamiids</taxon>
        <taxon>Lamiales</taxon>
        <taxon>Phrymaceae</taxon>
        <taxon>Erythranthe</taxon>
    </lineage>
</organism>
<dbReference type="PIRSF" id="PIRSF000332">
    <property type="entry name" value="FMO"/>
    <property type="match status" value="1"/>
</dbReference>
<dbReference type="InterPro" id="IPR036188">
    <property type="entry name" value="FAD/NAD-bd_sf"/>
</dbReference>
<reference evidence="8 9" key="1">
    <citation type="journal article" date="2013" name="Proc. Natl. Acad. Sci. U.S.A.">
        <title>Fine-scale variation in meiotic recombination in Mimulus inferred from population shotgun sequencing.</title>
        <authorList>
            <person name="Hellsten U."/>
            <person name="Wright K.M."/>
            <person name="Jenkins J."/>
            <person name="Shu S."/>
            <person name="Yuan Y."/>
            <person name="Wessler S.R."/>
            <person name="Schmutz J."/>
            <person name="Willis J.H."/>
            <person name="Rokhsar D.S."/>
        </authorList>
    </citation>
    <scope>NUCLEOTIDE SEQUENCE [LARGE SCALE GENOMIC DNA]</scope>
    <source>
        <strain evidence="9">cv. DUN x IM62</strain>
    </source>
</reference>
<evidence type="ECO:0000256" key="5">
    <source>
        <dbReference type="ARBA" id="ARBA00023002"/>
    </source>
</evidence>
<dbReference type="PRINTS" id="PR00370">
    <property type="entry name" value="FMOXYGENASE"/>
</dbReference>
<evidence type="ECO:0000256" key="6">
    <source>
        <dbReference type="ARBA" id="ARBA00023033"/>
    </source>
</evidence>
<sequence length="435" mass="49289">MARFLKVAVIGAGVSGLATARALKSEGFEQVVVFEKSDNLGGTWVYDPKIESDPLSLDPNREIVHGSLYLSLCTNLPRQLMGFSDYPFVTRKYGDSTTFPSHEEVLEFLNEFVVEFGLAEMIRFETEVVRVDRVDSRNDQWVVESRANDLSSNEIFDAVVVCNGHHTQPKLADVPGLEIWPGKQVHSHNYRVPEPFRDQIVVVIGSGPSAKDISREISKVAKEVHVSSRSPNVEVSKLDFADNMWQHSEINRVDGNGEVMFEDGASVYADIIFHCTGFKYDFPFLKTDGIVTVDDNRVGPLYKHIFPPKLAPGLSFVGLPYFAAPVLAIYDLQAKWIARVLSGKTSLPSEEEMLADTREYYRNMVEKGVPKHHTHSLGHEFDYADWLASRMGLQGVDERTRSIQKSYYKFLVKNRGWRNREWEFSDGVQEEEEVN</sequence>
<dbReference type="eggNOG" id="KOG1399">
    <property type="taxonomic scope" value="Eukaryota"/>
</dbReference>
<keyword evidence="3 7" id="KW-0274">FAD</keyword>
<comment type="similarity">
    <text evidence="1 7">Belongs to the FMO family.</text>
</comment>
<dbReference type="GO" id="GO:0004497">
    <property type="term" value="F:monooxygenase activity"/>
    <property type="evidence" value="ECO:0000318"/>
    <property type="project" value="GO_Central"/>
</dbReference>
<dbReference type="GO" id="GO:0050660">
    <property type="term" value="F:flavin adenine dinucleotide binding"/>
    <property type="evidence" value="ECO:0007669"/>
    <property type="project" value="InterPro"/>
</dbReference>
<accession>A0A022QSK7</accession>
<evidence type="ECO:0000256" key="3">
    <source>
        <dbReference type="ARBA" id="ARBA00022827"/>
    </source>
</evidence>
<evidence type="ECO:0000256" key="7">
    <source>
        <dbReference type="RuleBase" id="RU361177"/>
    </source>
</evidence>
<dbReference type="OrthoDB" id="66881at2759"/>
<dbReference type="PhylomeDB" id="A0A022QSK7"/>
<name>A0A022QSK7_ERYGU</name>
<dbReference type="InterPro" id="IPR000960">
    <property type="entry name" value="Flavin_mOase"/>
</dbReference>
<dbReference type="Pfam" id="PF00743">
    <property type="entry name" value="FMO-like"/>
    <property type="match status" value="2"/>
</dbReference>
<dbReference type="STRING" id="4155.A0A022QSK7"/>
<keyword evidence="6 7" id="KW-0503">Monooxygenase</keyword>
<protein>
    <recommendedName>
        <fullName evidence="7">Flavin-containing monooxygenase</fullName>
        <ecNumber evidence="7">1.-.-.-</ecNumber>
    </recommendedName>
</protein>
<dbReference type="OMA" id="LYQHVVW"/>
<keyword evidence="2 7" id="KW-0285">Flavoprotein</keyword>
<dbReference type="Gene3D" id="3.50.50.60">
    <property type="entry name" value="FAD/NAD(P)-binding domain"/>
    <property type="match status" value="2"/>
</dbReference>
<dbReference type="Proteomes" id="UP000030748">
    <property type="component" value="Unassembled WGS sequence"/>
</dbReference>
<evidence type="ECO:0000256" key="2">
    <source>
        <dbReference type="ARBA" id="ARBA00022630"/>
    </source>
</evidence>
<dbReference type="FunFam" id="3.50.50.60:FF:000099">
    <property type="entry name" value="Flavin-containing monooxygenase"/>
    <property type="match status" value="1"/>
</dbReference>
<dbReference type="AlphaFoldDB" id="A0A022QSK7"/>
<proteinExistence type="inferred from homology"/>
<dbReference type="PANTHER" id="PTHR23023">
    <property type="entry name" value="DIMETHYLANILINE MONOOXYGENASE"/>
    <property type="match status" value="1"/>
</dbReference>
<evidence type="ECO:0000256" key="1">
    <source>
        <dbReference type="ARBA" id="ARBA00009183"/>
    </source>
</evidence>
<evidence type="ECO:0000313" key="8">
    <source>
        <dbReference type="EMBL" id="EYU30544.1"/>
    </source>
</evidence>
<evidence type="ECO:0000256" key="4">
    <source>
        <dbReference type="ARBA" id="ARBA00022857"/>
    </source>
</evidence>
<dbReference type="EC" id="1.-.-.-" evidence="7"/>
<keyword evidence="4" id="KW-0521">NADP</keyword>
<dbReference type="EMBL" id="KI631020">
    <property type="protein sequence ID" value="EYU30544.1"/>
    <property type="molecule type" value="Genomic_DNA"/>
</dbReference>
<gene>
    <name evidence="8" type="ORF">MIMGU_mgv1a006682mg</name>
</gene>
<dbReference type="SUPFAM" id="SSF51905">
    <property type="entry name" value="FAD/NAD(P)-binding domain"/>
    <property type="match status" value="2"/>
</dbReference>
<dbReference type="InterPro" id="IPR050346">
    <property type="entry name" value="FMO-like"/>
</dbReference>
<keyword evidence="5 7" id="KW-0560">Oxidoreductase</keyword>
<evidence type="ECO:0000313" key="9">
    <source>
        <dbReference type="Proteomes" id="UP000030748"/>
    </source>
</evidence>
<keyword evidence="9" id="KW-1185">Reference proteome</keyword>
<dbReference type="KEGG" id="egt:105965577"/>
<dbReference type="GO" id="GO:0004499">
    <property type="term" value="F:N,N-dimethylaniline monooxygenase activity"/>
    <property type="evidence" value="ECO:0007669"/>
    <property type="project" value="InterPro"/>
</dbReference>